<organism evidence="8 9">
    <name type="scientific">Kitasatospora albolonga</name>
    <dbReference type="NCBI Taxonomy" id="68173"/>
    <lineage>
        <taxon>Bacteria</taxon>
        <taxon>Bacillati</taxon>
        <taxon>Actinomycetota</taxon>
        <taxon>Actinomycetes</taxon>
        <taxon>Kitasatosporales</taxon>
        <taxon>Streptomycetaceae</taxon>
        <taxon>Kitasatospora</taxon>
    </lineage>
</organism>
<dbReference type="InterPro" id="IPR018020">
    <property type="entry name" value="OHCU_decarboxylase"/>
</dbReference>
<dbReference type="SUPFAM" id="SSF158694">
    <property type="entry name" value="UraD-Like"/>
    <property type="match status" value="1"/>
</dbReference>
<evidence type="ECO:0000313" key="8">
    <source>
        <dbReference type="EMBL" id="ARF74762.1"/>
    </source>
</evidence>
<evidence type="ECO:0000313" key="9">
    <source>
        <dbReference type="Proteomes" id="UP000192251"/>
    </source>
</evidence>
<dbReference type="InterPro" id="IPR036778">
    <property type="entry name" value="OHCU_decarboxylase_sf"/>
</dbReference>
<protein>
    <recommendedName>
        <fullName evidence="3">2-oxo-4-hydroxy-4-carboxy-5-ureidoimidazoline decarboxylase</fullName>
        <ecNumber evidence="3">4.1.1.97</ecNumber>
    </recommendedName>
</protein>
<dbReference type="PANTHER" id="PTHR43466">
    <property type="entry name" value="2-OXO-4-HYDROXY-4-CARBOXY-5-UREIDOIMIDAZOLINE DECARBOXYLASE-RELATED"/>
    <property type="match status" value="1"/>
</dbReference>
<feature type="domain" description="Oxo-4-hydroxy-4-carboxy-5-ureidoimidazoline decarboxylase" evidence="7">
    <location>
        <begin position="30"/>
        <end position="90"/>
    </location>
</feature>
<dbReference type="GO" id="GO:0006144">
    <property type="term" value="P:purine nucleobase metabolic process"/>
    <property type="evidence" value="ECO:0007669"/>
    <property type="project" value="UniProtKB-KW"/>
</dbReference>
<evidence type="ECO:0000256" key="1">
    <source>
        <dbReference type="ARBA" id="ARBA00001163"/>
    </source>
</evidence>
<dbReference type="Proteomes" id="UP000192251">
    <property type="component" value="Chromosome"/>
</dbReference>
<keyword evidence="5" id="KW-0210">Decarboxylase</keyword>
<feature type="domain" description="Oxo-4-hydroxy-4-carboxy-5-ureidoimidazoline decarboxylase" evidence="7">
    <location>
        <begin position="99"/>
        <end position="168"/>
    </location>
</feature>
<dbReference type="EMBL" id="CP020563">
    <property type="protein sequence ID" value="ARF74762.1"/>
    <property type="molecule type" value="Genomic_DNA"/>
</dbReference>
<reference evidence="8 9" key="1">
    <citation type="submission" date="2017-04" db="EMBL/GenBank/DDBJ databases">
        <title>The complete genome sequence of Streptomyces albolongus YIM 101047, the producer of novel bafilomycins and novel odoriferous sesquiterpenoids.</title>
        <authorList>
            <person name="Yin M."/>
            <person name="Jiang Y."/>
        </authorList>
    </citation>
    <scope>NUCLEOTIDE SEQUENCE [LARGE SCALE GENOMIC DNA]</scope>
    <source>
        <strain evidence="8 9">YIM 101047</strain>
    </source>
</reference>
<keyword evidence="6" id="KW-0456">Lyase</keyword>
<gene>
    <name evidence="8" type="ORF">B7C62_22895</name>
</gene>
<dbReference type="KEGG" id="kab:B7C62_22895"/>
<dbReference type="Gene3D" id="1.10.3330.10">
    <property type="entry name" value="Oxo-4-hydroxy-4-carboxy-5-ureidoimidazoline decarboxylase"/>
    <property type="match status" value="2"/>
</dbReference>
<comment type="pathway">
    <text evidence="2">Purine metabolism; urate degradation; (S)-allantoin from urate: step 3/3.</text>
</comment>
<name>A0ABC8BWR0_9ACTN</name>
<accession>A0ABC8BWR0</accession>
<sequence>MPVQHRRPPQVSGAPGVPSAALVAGLARFNSAPFATAEAALLECCGSRRWAHRMAAHRPFPDLASLLAASDEAGYDLAPGDIAEALAAEPAPCLHHDAPRAAHLALRAAHAAYESRFGHSFVICLDACPPSQAVDQVLAGIRVRLTHEVDEERAVTADELRRLARSRLVELVIEGW</sequence>
<keyword evidence="9" id="KW-1185">Reference proteome</keyword>
<evidence type="ECO:0000256" key="4">
    <source>
        <dbReference type="ARBA" id="ARBA00022631"/>
    </source>
</evidence>
<dbReference type="AlphaFoldDB" id="A0ABC8BWR0"/>
<evidence type="ECO:0000259" key="7">
    <source>
        <dbReference type="Pfam" id="PF09349"/>
    </source>
</evidence>
<evidence type="ECO:0000256" key="3">
    <source>
        <dbReference type="ARBA" id="ARBA00012257"/>
    </source>
</evidence>
<evidence type="ECO:0000256" key="2">
    <source>
        <dbReference type="ARBA" id="ARBA00004754"/>
    </source>
</evidence>
<dbReference type="Pfam" id="PF09349">
    <property type="entry name" value="OHCU_decarbox"/>
    <property type="match status" value="2"/>
</dbReference>
<evidence type="ECO:0000256" key="5">
    <source>
        <dbReference type="ARBA" id="ARBA00022793"/>
    </source>
</evidence>
<comment type="catalytic activity">
    <reaction evidence="1">
        <text>5-hydroxy-2-oxo-4-ureido-2,5-dihydro-1H-imidazole-5-carboxylate + H(+) = (S)-allantoin + CO2</text>
        <dbReference type="Rhea" id="RHEA:26301"/>
        <dbReference type="ChEBI" id="CHEBI:15378"/>
        <dbReference type="ChEBI" id="CHEBI:15678"/>
        <dbReference type="ChEBI" id="CHEBI:16526"/>
        <dbReference type="ChEBI" id="CHEBI:58639"/>
        <dbReference type="EC" id="4.1.1.97"/>
    </reaction>
</comment>
<dbReference type="PANTHER" id="PTHR43466:SF1">
    <property type="entry name" value="2-OXO-4-HYDROXY-4-CARBOXY-5-UREIDOIMIDAZOLINE DECARBOXYLASE-RELATED"/>
    <property type="match status" value="1"/>
</dbReference>
<keyword evidence="4" id="KW-0659">Purine metabolism</keyword>
<dbReference type="EC" id="4.1.1.97" evidence="3"/>
<evidence type="ECO:0000256" key="6">
    <source>
        <dbReference type="ARBA" id="ARBA00023239"/>
    </source>
</evidence>
<dbReference type="NCBIfam" id="NF010372">
    <property type="entry name" value="PRK13798.1"/>
    <property type="match status" value="1"/>
</dbReference>
<proteinExistence type="predicted"/>
<dbReference type="GO" id="GO:0051997">
    <property type="term" value="F:2-oxo-4-hydroxy-4-carboxy-5-ureidoimidazoline decarboxylase activity"/>
    <property type="evidence" value="ECO:0007669"/>
    <property type="project" value="UniProtKB-EC"/>
</dbReference>